<protein>
    <recommendedName>
        <fullName evidence="2">CCHC-type domain-containing protein</fullName>
    </recommendedName>
</protein>
<accession>A0A371FPS3</accession>
<dbReference type="Proteomes" id="UP000257109">
    <property type="component" value="Unassembled WGS sequence"/>
</dbReference>
<dbReference type="AlphaFoldDB" id="A0A371FPS3"/>
<dbReference type="GO" id="GO:0008270">
    <property type="term" value="F:zinc ion binding"/>
    <property type="evidence" value="ECO:0007669"/>
    <property type="project" value="UniProtKB-KW"/>
</dbReference>
<keyword evidence="1" id="KW-0479">Metal-binding</keyword>
<keyword evidence="1" id="KW-0862">Zinc</keyword>
<dbReference type="EMBL" id="QJKJ01008263">
    <property type="protein sequence ID" value="RDX80306.1"/>
    <property type="molecule type" value="Genomic_DNA"/>
</dbReference>
<keyword evidence="4" id="KW-1185">Reference proteome</keyword>
<keyword evidence="1" id="KW-0863">Zinc-finger</keyword>
<feature type="non-terminal residue" evidence="3">
    <location>
        <position position="1"/>
    </location>
</feature>
<evidence type="ECO:0000259" key="2">
    <source>
        <dbReference type="PROSITE" id="PS50158"/>
    </source>
</evidence>
<name>A0A371FPS3_MUCPR</name>
<comment type="caution">
    <text evidence="3">The sequence shown here is derived from an EMBL/GenBank/DDBJ whole genome shotgun (WGS) entry which is preliminary data.</text>
</comment>
<proteinExistence type="predicted"/>
<feature type="domain" description="CCHC-type" evidence="2">
    <location>
        <begin position="81"/>
        <end position="95"/>
    </location>
</feature>
<dbReference type="GO" id="GO:0003676">
    <property type="term" value="F:nucleic acid binding"/>
    <property type="evidence" value="ECO:0007669"/>
    <property type="project" value="InterPro"/>
</dbReference>
<evidence type="ECO:0000313" key="3">
    <source>
        <dbReference type="EMBL" id="RDX80306.1"/>
    </source>
</evidence>
<evidence type="ECO:0000256" key="1">
    <source>
        <dbReference type="PROSITE-ProRule" id="PRU00047"/>
    </source>
</evidence>
<dbReference type="PROSITE" id="PS50158">
    <property type="entry name" value="ZF_CCHC"/>
    <property type="match status" value="1"/>
</dbReference>
<reference evidence="3" key="1">
    <citation type="submission" date="2018-05" db="EMBL/GenBank/DDBJ databases">
        <title>Draft genome of Mucuna pruriens seed.</title>
        <authorList>
            <person name="Nnadi N.E."/>
            <person name="Vos R."/>
            <person name="Hasami M.H."/>
            <person name="Devisetty U.K."/>
            <person name="Aguiy J.C."/>
        </authorList>
    </citation>
    <scope>NUCLEOTIDE SEQUENCE [LARGE SCALE GENOMIC DNA]</scope>
    <source>
        <strain evidence="3">JCA_2017</strain>
    </source>
</reference>
<sequence length="174" mass="19782">MSKSTLVTNHINNHNTLFAQLTTCLSFDDVVGAILEEESKQKNKEDKLGILKEVEALMMTRGRPMECGSSGNQNHVRKNLKCYNCGMREHLKKDCWHNKKNEGKNFEPPTSQGCVAITLDDGLILYKEATINSKGGKQLHDGWIMDSSATWLMTPHRDWFCTYEPIFEGFVIMP</sequence>
<dbReference type="OrthoDB" id="1422884at2759"/>
<organism evidence="3 4">
    <name type="scientific">Mucuna pruriens</name>
    <name type="common">Velvet bean</name>
    <name type="synonym">Dolichos pruriens</name>
    <dbReference type="NCBI Taxonomy" id="157652"/>
    <lineage>
        <taxon>Eukaryota</taxon>
        <taxon>Viridiplantae</taxon>
        <taxon>Streptophyta</taxon>
        <taxon>Embryophyta</taxon>
        <taxon>Tracheophyta</taxon>
        <taxon>Spermatophyta</taxon>
        <taxon>Magnoliopsida</taxon>
        <taxon>eudicotyledons</taxon>
        <taxon>Gunneridae</taxon>
        <taxon>Pentapetalae</taxon>
        <taxon>rosids</taxon>
        <taxon>fabids</taxon>
        <taxon>Fabales</taxon>
        <taxon>Fabaceae</taxon>
        <taxon>Papilionoideae</taxon>
        <taxon>50 kb inversion clade</taxon>
        <taxon>NPAAA clade</taxon>
        <taxon>indigoferoid/millettioid clade</taxon>
        <taxon>Phaseoleae</taxon>
        <taxon>Mucuna</taxon>
    </lineage>
</organism>
<evidence type="ECO:0000313" key="4">
    <source>
        <dbReference type="Proteomes" id="UP000257109"/>
    </source>
</evidence>
<dbReference type="InterPro" id="IPR001878">
    <property type="entry name" value="Znf_CCHC"/>
</dbReference>
<gene>
    <name evidence="3" type="ORF">CR513_39171</name>
</gene>